<keyword evidence="2" id="KW-1185">Reference proteome</keyword>
<reference evidence="1" key="1">
    <citation type="submission" date="2022-08" db="EMBL/GenBank/DDBJ databases">
        <title>Genome Sequence of Fusarium decemcellulare.</title>
        <authorList>
            <person name="Buettner E."/>
        </authorList>
    </citation>
    <scope>NUCLEOTIDE SEQUENCE</scope>
    <source>
        <strain evidence="1">Babe19</strain>
    </source>
</reference>
<dbReference type="Proteomes" id="UP001148629">
    <property type="component" value="Unassembled WGS sequence"/>
</dbReference>
<comment type="caution">
    <text evidence="1">The sequence shown here is derived from an EMBL/GenBank/DDBJ whole genome shotgun (WGS) entry which is preliminary data.</text>
</comment>
<name>A0ACC1SWF0_9HYPO</name>
<evidence type="ECO:0000313" key="2">
    <source>
        <dbReference type="Proteomes" id="UP001148629"/>
    </source>
</evidence>
<protein>
    <submittedName>
        <fullName evidence="1">Uncharacterized protein</fullName>
    </submittedName>
</protein>
<dbReference type="EMBL" id="JANRMS010000069">
    <property type="protein sequence ID" value="KAJ3547720.1"/>
    <property type="molecule type" value="Genomic_DNA"/>
</dbReference>
<proteinExistence type="predicted"/>
<accession>A0ACC1SWF0</accession>
<sequence>MYSHANILALSVAVMAPLVAAGPCDIYSSGGTPCIAAHSTTRALYDKYNGALYQVKRGSDSQTANISPLSAGGVANAAAQDTFCSGTTCLISIIYDQSGRGNHLTQAPPGGFKGPEANGYDNLASATGAPVTLNGKKAYGVFVSPGTGYRNNDVSGNGHMEAIYFGDSTAWGSGAGSGPWIMADLENGLFSGQSAKNNPADPTINYRFTNALIKGGPGKWAIRGGNAASGSLSTFYSGARPSGGYDPMSKEGAIILGIGGDNSNGAQGTFYEGVMTSGYPSDATENSVQANIVAAKYATTSLTSGPSYSVGSSVSLRLTTSGFTDRYIAHTGSTVNTQVVTSSSSTTLKQQASWTVRSGLANSACYSFESKDTPGSYIRHNNFVLLVNSNDGSKQFKEDATFCPQAGISGSGSSIRSWNYPTRYFRHYENTGYIASNGGVHTFDATSKFNDDVTYTVATGFA</sequence>
<evidence type="ECO:0000313" key="1">
    <source>
        <dbReference type="EMBL" id="KAJ3547720.1"/>
    </source>
</evidence>
<organism evidence="1 2">
    <name type="scientific">Fusarium decemcellulare</name>
    <dbReference type="NCBI Taxonomy" id="57161"/>
    <lineage>
        <taxon>Eukaryota</taxon>
        <taxon>Fungi</taxon>
        <taxon>Dikarya</taxon>
        <taxon>Ascomycota</taxon>
        <taxon>Pezizomycotina</taxon>
        <taxon>Sordariomycetes</taxon>
        <taxon>Hypocreomycetidae</taxon>
        <taxon>Hypocreales</taxon>
        <taxon>Nectriaceae</taxon>
        <taxon>Fusarium</taxon>
        <taxon>Fusarium decemcellulare species complex</taxon>
    </lineage>
</organism>
<gene>
    <name evidence="1" type="ORF">NM208_g1365</name>
</gene>